<feature type="compositionally biased region" description="Low complexity" evidence="1">
    <location>
        <begin position="462"/>
        <end position="485"/>
    </location>
</feature>
<evidence type="ECO:0000256" key="1">
    <source>
        <dbReference type="SAM" id="MobiDB-lite"/>
    </source>
</evidence>
<gene>
    <name evidence="2" type="ordered locus">RC1_1290</name>
</gene>
<dbReference type="KEGG" id="rce:RC1_1290"/>
<evidence type="ECO:0000313" key="2">
    <source>
        <dbReference type="EMBL" id="ACI98696.1"/>
    </source>
</evidence>
<organism evidence="2 3">
    <name type="scientific">Rhodospirillum centenum (strain ATCC 51521 / SW)</name>
    <dbReference type="NCBI Taxonomy" id="414684"/>
    <lineage>
        <taxon>Bacteria</taxon>
        <taxon>Pseudomonadati</taxon>
        <taxon>Pseudomonadota</taxon>
        <taxon>Alphaproteobacteria</taxon>
        <taxon>Rhodospirillales</taxon>
        <taxon>Rhodospirillaceae</taxon>
        <taxon>Rhodospirillum</taxon>
    </lineage>
</organism>
<dbReference type="OrthoDB" id="9770450at2"/>
<accession>B6IMN0</accession>
<sequence>MLTLFRRYFGGTQRRALEAGGAGLRWPAGARVSNLNTDILGAGRTIRERAAYAARNNATAAAAVSALVANIVGPGIVPSPQHPDPAERARLAEMFARWTDRADFDAGTDFYGLQALAVRQWIETGESFAHLLLDDDAGADVPLRLRLLHPSQVPTDWPMALVNNRVRGGIEHDEMGRRLAYLALPFRPEDPFTAMAKAGWSPVRLPAEDVVHLFEALEPGQVRGLSWFAPVLLALSELDQLQDAALVRAKLANLICAALVDPNGDAGGLPGTVSNGVLTAGLEPGTIVPLRPGTSLEFFDPRESQHYGPFVKEHLRAIAAGLGLPYEVLTGDLSSVNYSSIRAGLVEFRKRLEHWQHNVVVFKFCRPVWDRFIRAAVLSGRIDARAYAGDPAAYHDVEWLPPRQEWVDPAKDLAAEVGAIGAGLMSKTQALARRGVDIARVRAEIAAERAADAAAGLIFTTSTPTTAPAAPNAPTAAPAATAAPAQDPESEDEP</sequence>
<reference evidence="2 3" key="1">
    <citation type="journal article" date="2010" name="BMC Genomics">
        <title>Metabolic flexibility revealed in the genome of the cyst-forming alpha-1 proteobacterium Rhodospirillum centenum.</title>
        <authorList>
            <person name="Lu Y.K."/>
            <person name="Marden J."/>
            <person name="Han M."/>
            <person name="Swingley W.D."/>
            <person name="Mastrian S.D."/>
            <person name="Chowdhury S.R."/>
            <person name="Hao J."/>
            <person name="Helmy T."/>
            <person name="Kim S."/>
            <person name="Kurdoglu A.A."/>
            <person name="Matthies H.J."/>
            <person name="Rollo D."/>
            <person name="Stothard P."/>
            <person name="Blankenship R.E."/>
            <person name="Bauer C.E."/>
            <person name="Touchman J.W."/>
        </authorList>
    </citation>
    <scope>NUCLEOTIDE SEQUENCE [LARGE SCALE GENOMIC DNA]</scope>
    <source>
        <strain evidence="3">ATCC 51521 / SW</strain>
    </source>
</reference>
<dbReference type="Pfam" id="PF05136">
    <property type="entry name" value="Phage_portal_2"/>
    <property type="match status" value="1"/>
</dbReference>
<dbReference type="GO" id="GO:0019068">
    <property type="term" value="P:virion assembly"/>
    <property type="evidence" value="ECO:0007669"/>
    <property type="project" value="InterPro"/>
</dbReference>
<protein>
    <submittedName>
        <fullName evidence="2">Phage portal protein, lambda family</fullName>
    </submittedName>
</protein>
<keyword evidence="3" id="KW-1185">Reference proteome</keyword>
<name>B6IMN0_RHOCS</name>
<dbReference type="InterPro" id="IPR006429">
    <property type="entry name" value="Phage_lambda_portal"/>
</dbReference>
<evidence type="ECO:0000313" key="3">
    <source>
        <dbReference type="Proteomes" id="UP000001591"/>
    </source>
</evidence>
<dbReference type="Proteomes" id="UP000001591">
    <property type="component" value="Chromosome"/>
</dbReference>
<proteinExistence type="predicted"/>
<dbReference type="NCBIfam" id="TIGR01539">
    <property type="entry name" value="portal_lambda"/>
    <property type="match status" value="1"/>
</dbReference>
<dbReference type="STRING" id="414684.RC1_1290"/>
<dbReference type="GO" id="GO:0005198">
    <property type="term" value="F:structural molecule activity"/>
    <property type="evidence" value="ECO:0007669"/>
    <property type="project" value="InterPro"/>
</dbReference>
<dbReference type="HOGENOM" id="CLU_027870_3_1_5"/>
<feature type="region of interest" description="Disordered" evidence="1">
    <location>
        <begin position="462"/>
        <end position="494"/>
    </location>
</feature>
<dbReference type="EMBL" id="CP000613">
    <property type="protein sequence ID" value="ACI98696.1"/>
    <property type="molecule type" value="Genomic_DNA"/>
</dbReference>
<dbReference type="RefSeq" id="WP_012566483.1">
    <property type="nucleotide sequence ID" value="NC_011420.2"/>
</dbReference>
<dbReference type="eggNOG" id="COG5511">
    <property type="taxonomic scope" value="Bacteria"/>
</dbReference>
<dbReference type="AlphaFoldDB" id="B6IMN0"/>